<accession>A0A5M9JX06</accession>
<evidence type="ECO:0000313" key="1">
    <source>
        <dbReference type="EMBL" id="KAA8574058.1"/>
    </source>
</evidence>
<evidence type="ECO:0000313" key="2">
    <source>
        <dbReference type="Proteomes" id="UP000322873"/>
    </source>
</evidence>
<comment type="caution">
    <text evidence="1">The sequence shown here is derived from an EMBL/GenBank/DDBJ whole genome shotgun (WGS) entry which is preliminary data.</text>
</comment>
<keyword evidence="2" id="KW-1185">Reference proteome</keyword>
<organism evidence="1 2">
    <name type="scientific">Monilinia fructicola</name>
    <name type="common">Brown rot fungus</name>
    <name type="synonym">Ciboria fructicola</name>
    <dbReference type="NCBI Taxonomy" id="38448"/>
    <lineage>
        <taxon>Eukaryota</taxon>
        <taxon>Fungi</taxon>
        <taxon>Dikarya</taxon>
        <taxon>Ascomycota</taxon>
        <taxon>Pezizomycotina</taxon>
        <taxon>Leotiomycetes</taxon>
        <taxon>Helotiales</taxon>
        <taxon>Sclerotiniaceae</taxon>
        <taxon>Monilinia</taxon>
    </lineage>
</organism>
<sequence>MATFLICTAVSRIKSTTHQFGNGLRITFVFSDIGGSHCSILLPIHKPMHFNEVEGADERALRLRLSNCSHTDVHSQLKLLWSTYQSLNDTYVSVDILRQR</sequence>
<proteinExistence type="predicted"/>
<reference evidence="1 2" key="1">
    <citation type="submission" date="2019-06" db="EMBL/GenBank/DDBJ databases">
        <title>Genome Sequence of the Brown Rot Fungal Pathogen Monilinia fructicola.</title>
        <authorList>
            <person name="De Miccolis Angelini R.M."/>
            <person name="Landi L."/>
            <person name="Abate D."/>
            <person name="Pollastro S."/>
            <person name="Romanazzi G."/>
            <person name="Faretra F."/>
        </authorList>
    </citation>
    <scope>NUCLEOTIDE SEQUENCE [LARGE SCALE GENOMIC DNA]</scope>
    <source>
        <strain evidence="1 2">Mfrc123</strain>
    </source>
</reference>
<name>A0A5M9JX06_MONFR</name>
<dbReference type="EMBL" id="VICG01000003">
    <property type="protein sequence ID" value="KAA8574058.1"/>
    <property type="molecule type" value="Genomic_DNA"/>
</dbReference>
<gene>
    <name evidence="1" type="ORF">EYC84_005587</name>
</gene>
<dbReference type="AlphaFoldDB" id="A0A5M9JX06"/>
<protein>
    <submittedName>
        <fullName evidence="1">Uncharacterized protein</fullName>
    </submittedName>
</protein>
<dbReference type="Proteomes" id="UP000322873">
    <property type="component" value="Unassembled WGS sequence"/>
</dbReference>